<evidence type="ECO:0000256" key="2">
    <source>
        <dbReference type="SAM" id="Phobius"/>
    </source>
</evidence>
<evidence type="ECO:0000313" key="4">
    <source>
        <dbReference type="Proteomes" id="UP000001017"/>
    </source>
</evidence>
<keyword evidence="2" id="KW-0812">Transmembrane</keyword>
<dbReference type="STRING" id="273116.gene:9381257"/>
<feature type="transmembrane region" description="Helical" evidence="2">
    <location>
        <begin position="28"/>
        <end position="48"/>
    </location>
</feature>
<feature type="region of interest" description="Disordered" evidence="1">
    <location>
        <begin position="1"/>
        <end position="25"/>
    </location>
</feature>
<organism evidence="3 4">
    <name type="scientific">Thermoplasma volcanium (strain ATCC 51530 / DSM 4299 / JCM 9571 / NBRC 15438 / GSS1)</name>
    <dbReference type="NCBI Taxonomy" id="273116"/>
    <lineage>
        <taxon>Archaea</taxon>
        <taxon>Methanobacteriati</taxon>
        <taxon>Thermoplasmatota</taxon>
        <taxon>Thermoplasmata</taxon>
        <taxon>Thermoplasmatales</taxon>
        <taxon>Thermoplasmataceae</taxon>
        <taxon>Thermoplasma</taxon>
    </lineage>
</organism>
<dbReference type="Proteomes" id="UP000001017">
    <property type="component" value="Chromosome"/>
</dbReference>
<reference evidence="3 4" key="1">
    <citation type="journal article" date="1999" name="Proc. Jpn. Acad.">
        <title>Determination of the complete genomic DNA sequence of Thermoplasma volvanium GSS1.</title>
        <authorList>
            <person name="Kawashima T."/>
            <person name="Yamamoto Y."/>
            <person name="Aramaki H."/>
            <person name="Nunoshiba T."/>
            <person name="Kawamoto T."/>
            <person name="Watanabe K."/>
            <person name="Yamazaki M."/>
            <person name="Kanehori K."/>
            <person name="Amano N."/>
            <person name="Ohya Y."/>
            <person name="Makino K."/>
            <person name="Suzuki M."/>
        </authorList>
    </citation>
    <scope>NUCLEOTIDE SEQUENCE [LARGE SCALE GENOMIC DNA]</scope>
    <source>
        <strain evidence="4">ATCC 51530 / DSM 4299 / JCM 9571 / NBRC 15438 / GSS1</strain>
    </source>
</reference>
<dbReference type="KEGG" id="tvo:TVG0464013"/>
<protein>
    <submittedName>
        <fullName evidence="3">TVG0464013 protein</fullName>
    </submittedName>
</protein>
<evidence type="ECO:0000313" key="3">
    <source>
        <dbReference type="EMBL" id="BAB59617.1"/>
    </source>
</evidence>
<sequence>MSSEINEEKLNTTMEERRKKEPERKNEGGIKAFILSMVAIVVITAALTSGTYKGYDPNPYSVAITGFFAIVTIVMTAVWYRSKYNNYFYNSDQKN</sequence>
<dbReference type="eggNOG" id="arCOG10670">
    <property type="taxonomic scope" value="Archaea"/>
</dbReference>
<dbReference type="AlphaFoldDB" id="Q97BI0"/>
<dbReference type="RefSeq" id="WP_048053933.1">
    <property type="nucleotide sequence ID" value="NC_002689.2"/>
</dbReference>
<dbReference type="HOGENOM" id="CLU_189636_0_0_2"/>
<accession>Q97BI0</accession>
<reference evidence="3 4" key="2">
    <citation type="journal article" date="2000" name="Proc. Natl. Acad. Sci. U.S.A.">
        <title>Archaeal adaptation to higher temperatures revealed by genomic sequence of Thermoplasma volcanium.</title>
        <authorList>
            <person name="Kawashima T."/>
            <person name="Amano N."/>
            <person name="Koike H."/>
            <person name="Makino S."/>
            <person name="Higuchi S."/>
            <person name="Kawashima-Ohya Y."/>
            <person name="Watanabe K."/>
            <person name="Yamazaki M."/>
            <person name="Kanehori K."/>
            <person name="Kawamoto T."/>
            <person name="Nunoshiba T."/>
            <person name="Yamamoto Y."/>
            <person name="Aramaki H."/>
            <person name="Makino K."/>
            <person name="Suzuki M."/>
        </authorList>
    </citation>
    <scope>NUCLEOTIDE SEQUENCE [LARGE SCALE GENOMIC DNA]</scope>
    <source>
        <strain evidence="4">ATCC 51530 / DSM 4299 / JCM 9571 / NBRC 15438 / GSS1</strain>
    </source>
</reference>
<feature type="transmembrane region" description="Helical" evidence="2">
    <location>
        <begin position="60"/>
        <end position="80"/>
    </location>
</feature>
<evidence type="ECO:0000256" key="1">
    <source>
        <dbReference type="SAM" id="MobiDB-lite"/>
    </source>
</evidence>
<proteinExistence type="predicted"/>
<keyword evidence="2" id="KW-0472">Membrane</keyword>
<gene>
    <name evidence="3" type="ORF">TVG0464013</name>
</gene>
<keyword evidence="4" id="KW-1185">Reference proteome</keyword>
<keyword evidence="2" id="KW-1133">Transmembrane helix</keyword>
<dbReference type="PaxDb" id="273116-14324690"/>
<name>Q97BI0_THEVO</name>
<dbReference type="EMBL" id="BA000011">
    <property type="protein sequence ID" value="BAB59617.1"/>
    <property type="molecule type" value="Genomic_DNA"/>
</dbReference>
<dbReference type="GeneID" id="24779896"/>